<dbReference type="AlphaFoldDB" id="A0A1V2I9I9"/>
<protein>
    <recommendedName>
        <fullName evidence="3">Glutamyl-tRNA amidotransferase</fullName>
    </recommendedName>
</protein>
<dbReference type="Proteomes" id="UP000188929">
    <property type="component" value="Unassembled WGS sequence"/>
</dbReference>
<proteinExistence type="predicted"/>
<organism evidence="1 2">
    <name type="scientific">Pseudofrankia asymbiotica</name>
    <dbReference type="NCBI Taxonomy" id="1834516"/>
    <lineage>
        <taxon>Bacteria</taxon>
        <taxon>Bacillati</taxon>
        <taxon>Actinomycetota</taxon>
        <taxon>Actinomycetes</taxon>
        <taxon>Frankiales</taxon>
        <taxon>Frankiaceae</taxon>
        <taxon>Pseudofrankia</taxon>
    </lineage>
</organism>
<evidence type="ECO:0000313" key="2">
    <source>
        <dbReference type="Proteomes" id="UP000188929"/>
    </source>
</evidence>
<comment type="caution">
    <text evidence="1">The sequence shown here is derived from an EMBL/GenBank/DDBJ whole genome shotgun (WGS) entry which is preliminary data.</text>
</comment>
<dbReference type="InterPro" id="IPR042184">
    <property type="entry name" value="YqeY/Aim41_N"/>
</dbReference>
<gene>
    <name evidence="1" type="ORF">BL253_19355</name>
</gene>
<dbReference type="Gene3D" id="1.10.1510.10">
    <property type="entry name" value="Uncharacterised protein YqeY/AIM41 PF09424, N-terminal domain"/>
    <property type="match status" value="1"/>
</dbReference>
<dbReference type="EMBL" id="MOMC01000038">
    <property type="protein sequence ID" value="ONH28723.1"/>
    <property type="molecule type" value="Genomic_DNA"/>
</dbReference>
<dbReference type="OrthoDB" id="4762887at2"/>
<sequence length="124" mass="13141">MPAHDGWLMRAALREDLVTAMKARNRDAVTALRTAIAAIDNAEAVDAPGHGQSSAGEHVAGARAGVGATEAVRRDLDANTVGAILRAQVGERIAVAERYDAHGQTDAAGRLRREAEALMKYVRE</sequence>
<evidence type="ECO:0008006" key="3">
    <source>
        <dbReference type="Google" id="ProtNLM"/>
    </source>
</evidence>
<accession>A0A1V2I9I9</accession>
<dbReference type="STRING" id="1834516.BL253_19355"/>
<dbReference type="RefSeq" id="WP_076818566.1">
    <property type="nucleotide sequence ID" value="NZ_MOMC01000038.1"/>
</dbReference>
<keyword evidence="2" id="KW-1185">Reference proteome</keyword>
<evidence type="ECO:0000313" key="1">
    <source>
        <dbReference type="EMBL" id="ONH28723.1"/>
    </source>
</evidence>
<name>A0A1V2I9I9_9ACTN</name>
<reference evidence="2" key="1">
    <citation type="submission" date="2016-10" db="EMBL/GenBank/DDBJ databases">
        <title>Frankia sp. NRRL B-16386 Genome sequencing.</title>
        <authorList>
            <person name="Ghodhbane-Gtari F."/>
            <person name="Swanson E."/>
            <person name="Gueddou A."/>
            <person name="Hezbri K."/>
            <person name="Ktari K."/>
            <person name="Nouioui I."/>
            <person name="Morris K."/>
            <person name="Simpson S."/>
            <person name="Abebe-Akele F."/>
            <person name="Thomas K."/>
            <person name="Gtari M."/>
            <person name="Tisa L.S."/>
        </authorList>
    </citation>
    <scope>NUCLEOTIDE SEQUENCE [LARGE SCALE GENOMIC DNA]</scope>
    <source>
        <strain evidence="2">NRRL B-16386</strain>
    </source>
</reference>